<dbReference type="STRING" id="1280837.A0A316V2R5"/>
<dbReference type="SUPFAM" id="SSF47954">
    <property type="entry name" value="Cyclin-like"/>
    <property type="match status" value="1"/>
</dbReference>
<dbReference type="InParanoid" id="A0A316V2R5"/>
<gene>
    <name evidence="2" type="ORF">FA14DRAFT_166181</name>
</gene>
<evidence type="ECO:0000313" key="2">
    <source>
        <dbReference type="EMBL" id="PWN31288.1"/>
    </source>
</evidence>
<sequence length="161" mass="18453">MYDRFYGHREISELSESVISALFASVSSSQTRPTPRLAEFIAYALHRTRLPDEITFQALFLLRRLKSRFPAARGSSGHRLFISALMLASKSSCDDTYSNKSWTIVSQGLFSLREVNQMERELFGYLGYKVNVEYEELEAFTSLLQAGQQVYIPDVHPAYQH</sequence>
<dbReference type="GO" id="GO:0000307">
    <property type="term" value="C:cyclin-dependent protein kinase holoenzyme complex"/>
    <property type="evidence" value="ECO:0007669"/>
    <property type="project" value="TreeGrafter"/>
</dbReference>
<feature type="domain" description="Cyclin N-terminal" evidence="1">
    <location>
        <begin position="34"/>
        <end position="131"/>
    </location>
</feature>
<dbReference type="EMBL" id="KZ819613">
    <property type="protein sequence ID" value="PWN31288.1"/>
    <property type="molecule type" value="Genomic_DNA"/>
</dbReference>
<dbReference type="GeneID" id="37021789"/>
<dbReference type="GO" id="GO:0016538">
    <property type="term" value="F:cyclin-dependent protein serine/threonine kinase regulator activity"/>
    <property type="evidence" value="ECO:0007669"/>
    <property type="project" value="TreeGrafter"/>
</dbReference>
<dbReference type="AlphaFoldDB" id="A0A316V2R5"/>
<accession>A0A316V2R5</accession>
<evidence type="ECO:0000259" key="1">
    <source>
        <dbReference type="Pfam" id="PF00134"/>
    </source>
</evidence>
<evidence type="ECO:0000313" key="3">
    <source>
        <dbReference type="Proteomes" id="UP000245771"/>
    </source>
</evidence>
<dbReference type="GO" id="GO:0005634">
    <property type="term" value="C:nucleus"/>
    <property type="evidence" value="ECO:0007669"/>
    <property type="project" value="TreeGrafter"/>
</dbReference>
<dbReference type="InterPro" id="IPR006671">
    <property type="entry name" value="Cyclin_N"/>
</dbReference>
<dbReference type="Gene3D" id="1.10.472.10">
    <property type="entry name" value="Cyclin-like"/>
    <property type="match status" value="1"/>
</dbReference>
<dbReference type="OrthoDB" id="244495at2759"/>
<name>A0A316V2R5_9BASI</name>
<protein>
    <submittedName>
        <fullName evidence="2">Cyclin-like protein</fullName>
    </submittedName>
</protein>
<dbReference type="PANTHER" id="PTHR15615:SF108">
    <property type="entry name" value="PROTEIN CNPPD1"/>
    <property type="match status" value="1"/>
</dbReference>
<dbReference type="PANTHER" id="PTHR15615">
    <property type="match status" value="1"/>
</dbReference>
<reference evidence="2 3" key="1">
    <citation type="journal article" date="2018" name="Mol. Biol. Evol.">
        <title>Broad Genomic Sampling Reveals a Smut Pathogenic Ancestry of the Fungal Clade Ustilaginomycotina.</title>
        <authorList>
            <person name="Kijpornyongpan T."/>
            <person name="Mondo S.J."/>
            <person name="Barry K."/>
            <person name="Sandor L."/>
            <person name="Lee J."/>
            <person name="Lipzen A."/>
            <person name="Pangilinan J."/>
            <person name="LaButti K."/>
            <person name="Hainaut M."/>
            <person name="Henrissat B."/>
            <person name="Grigoriev I.V."/>
            <person name="Spatafora J.W."/>
            <person name="Aime M.C."/>
        </authorList>
    </citation>
    <scope>NUCLEOTIDE SEQUENCE [LARGE SCALE GENOMIC DNA]</scope>
    <source>
        <strain evidence="2 3">MCA 3882</strain>
    </source>
</reference>
<organism evidence="2 3">
    <name type="scientific">Meira miltonrushii</name>
    <dbReference type="NCBI Taxonomy" id="1280837"/>
    <lineage>
        <taxon>Eukaryota</taxon>
        <taxon>Fungi</taxon>
        <taxon>Dikarya</taxon>
        <taxon>Basidiomycota</taxon>
        <taxon>Ustilaginomycotina</taxon>
        <taxon>Exobasidiomycetes</taxon>
        <taxon>Exobasidiales</taxon>
        <taxon>Brachybasidiaceae</taxon>
        <taxon>Meira</taxon>
    </lineage>
</organism>
<dbReference type="CDD" id="cd20557">
    <property type="entry name" value="CYCLIN_ScPCL1-like"/>
    <property type="match status" value="1"/>
</dbReference>
<dbReference type="Proteomes" id="UP000245771">
    <property type="component" value="Unassembled WGS sequence"/>
</dbReference>
<dbReference type="InterPro" id="IPR036915">
    <property type="entry name" value="Cyclin-like_sf"/>
</dbReference>
<keyword evidence="3" id="KW-1185">Reference proteome</keyword>
<dbReference type="RefSeq" id="XP_025351590.1">
    <property type="nucleotide sequence ID" value="XM_025500008.1"/>
</dbReference>
<dbReference type="GO" id="GO:0019901">
    <property type="term" value="F:protein kinase binding"/>
    <property type="evidence" value="ECO:0007669"/>
    <property type="project" value="InterPro"/>
</dbReference>
<dbReference type="Pfam" id="PF00134">
    <property type="entry name" value="Cyclin_N"/>
    <property type="match status" value="1"/>
</dbReference>
<dbReference type="InterPro" id="IPR013922">
    <property type="entry name" value="Cyclin_PHO80-like"/>
</dbReference>
<proteinExistence type="predicted"/>